<accession>A0ABV7Y4L9</accession>
<dbReference type="Pfam" id="PF12680">
    <property type="entry name" value="SnoaL_2"/>
    <property type="match status" value="1"/>
</dbReference>
<dbReference type="EMBL" id="JBHRZH010000004">
    <property type="protein sequence ID" value="MFC3760216.1"/>
    <property type="molecule type" value="Genomic_DNA"/>
</dbReference>
<protein>
    <submittedName>
        <fullName evidence="2">Nuclear transport factor 2 family protein</fullName>
    </submittedName>
</protein>
<dbReference type="Gene3D" id="3.10.450.50">
    <property type="match status" value="1"/>
</dbReference>
<evidence type="ECO:0000313" key="3">
    <source>
        <dbReference type="Proteomes" id="UP001595699"/>
    </source>
</evidence>
<reference evidence="3" key="1">
    <citation type="journal article" date="2019" name="Int. J. Syst. Evol. Microbiol.">
        <title>The Global Catalogue of Microorganisms (GCM) 10K type strain sequencing project: providing services to taxonomists for standard genome sequencing and annotation.</title>
        <authorList>
            <consortium name="The Broad Institute Genomics Platform"/>
            <consortium name="The Broad Institute Genome Sequencing Center for Infectious Disease"/>
            <person name="Wu L."/>
            <person name="Ma J."/>
        </authorList>
    </citation>
    <scope>NUCLEOTIDE SEQUENCE [LARGE SCALE GENOMIC DNA]</scope>
    <source>
        <strain evidence="3">CGMCC 4.7241</strain>
    </source>
</reference>
<dbReference type="InterPro" id="IPR037401">
    <property type="entry name" value="SnoaL-like"/>
</dbReference>
<dbReference type="Proteomes" id="UP001595699">
    <property type="component" value="Unassembled WGS sequence"/>
</dbReference>
<dbReference type="InterPro" id="IPR032710">
    <property type="entry name" value="NTF2-like_dom_sf"/>
</dbReference>
<keyword evidence="3" id="KW-1185">Reference proteome</keyword>
<comment type="caution">
    <text evidence="2">The sequence shown here is derived from an EMBL/GenBank/DDBJ whole genome shotgun (WGS) entry which is preliminary data.</text>
</comment>
<evidence type="ECO:0000313" key="2">
    <source>
        <dbReference type="EMBL" id="MFC3760216.1"/>
    </source>
</evidence>
<feature type="domain" description="SnoaL-like" evidence="1">
    <location>
        <begin position="24"/>
        <end position="114"/>
    </location>
</feature>
<name>A0ABV7Y4L9_9ACTN</name>
<dbReference type="RefSeq" id="WP_205119981.1">
    <property type="nucleotide sequence ID" value="NZ_JAFBCM010000001.1"/>
</dbReference>
<sequence>MLGPREVFDRFQQATLAGTIGFDDLAEDVVIEWPFAPGGPARVEGRSEFVAFATPSRQALPVRFDEFRDVVVHETADPEVVVAEYTLVGTHLPSGRELAAPFVMVLRVRDGELVFCREYQNPLAMAEAAALAS</sequence>
<dbReference type="SUPFAM" id="SSF54427">
    <property type="entry name" value="NTF2-like"/>
    <property type="match status" value="1"/>
</dbReference>
<gene>
    <name evidence="2" type="ORF">ACFOUW_05160</name>
</gene>
<organism evidence="2 3">
    <name type="scientific">Tenggerimyces flavus</name>
    <dbReference type="NCBI Taxonomy" id="1708749"/>
    <lineage>
        <taxon>Bacteria</taxon>
        <taxon>Bacillati</taxon>
        <taxon>Actinomycetota</taxon>
        <taxon>Actinomycetes</taxon>
        <taxon>Propionibacteriales</taxon>
        <taxon>Nocardioidaceae</taxon>
        <taxon>Tenggerimyces</taxon>
    </lineage>
</organism>
<evidence type="ECO:0000259" key="1">
    <source>
        <dbReference type="Pfam" id="PF12680"/>
    </source>
</evidence>
<proteinExistence type="predicted"/>